<evidence type="ECO:0000256" key="2">
    <source>
        <dbReference type="ARBA" id="ARBA00005340"/>
    </source>
</evidence>
<keyword evidence="6" id="KW-0862">Zinc</keyword>
<protein>
    <submittedName>
        <fullName evidence="9">Deoxyribonuclease IV</fullName>
        <ecNumber evidence="9">3.1.21.2</ecNumber>
    </submittedName>
</protein>
<dbReference type="PROSITE" id="PS51432">
    <property type="entry name" value="AP_NUCLEASE_F2_4"/>
    <property type="match status" value="1"/>
</dbReference>
<evidence type="ECO:0000256" key="3">
    <source>
        <dbReference type="ARBA" id="ARBA00022723"/>
    </source>
</evidence>
<evidence type="ECO:0000256" key="7">
    <source>
        <dbReference type="ARBA" id="ARBA00023204"/>
    </source>
</evidence>
<evidence type="ECO:0000313" key="10">
    <source>
        <dbReference type="Proteomes" id="UP001168620"/>
    </source>
</evidence>
<name>A0ABT8FCI2_9ACTN</name>
<dbReference type="Gene3D" id="3.20.20.150">
    <property type="entry name" value="Divalent-metal-dependent TIM barrel enzymes"/>
    <property type="match status" value="1"/>
</dbReference>
<dbReference type="GO" id="GO:0008833">
    <property type="term" value="F:deoxyribonuclease IV (phage-T4-induced) activity"/>
    <property type="evidence" value="ECO:0007669"/>
    <property type="project" value="UniProtKB-EC"/>
</dbReference>
<comment type="cofactor">
    <cofactor evidence="1">
        <name>Zn(2+)</name>
        <dbReference type="ChEBI" id="CHEBI:29105"/>
    </cofactor>
</comment>
<evidence type="ECO:0000256" key="4">
    <source>
        <dbReference type="ARBA" id="ARBA00022763"/>
    </source>
</evidence>
<dbReference type="Proteomes" id="UP001168620">
    <property type="component" value="Unassembled WGS sequence"/>
</dbReference>
<evidence type="ECO:0000256" key="1">
    <source>
        <dbReference type="ARBA" id="ARBA00001947"/>
    </source>
</evidence>
<sequence>MASQTPPDLAIGAHVDQTDPIAEAQARQAPLVQFFLGDPQDYKGPQVRYAGGAAALKEAAEAAGIDLYVHAPYVINVATTNNRIRIPSRKLLQQHMDAAAEVGARGLIVHGGHVNKADDPEKGFDNWRKAIEATDIKVPLLIENTAGGDNAMARHLERIGRVWDAISTAEGFDRVGFCLDTCHAHAGGNALETVVDDVRRITGRIDLVHCNDSRDDFDSGADRHTNFGAGRIDPDLLAGIVRDAGAPVVCETPGDAEQHRADFAWLRERV</sequence>
<dbReference type="PANTHER" id="PTHR21445:SF0">
    <property type="entry name" value="APURINIC-APYRIMIDINIC ENDONUCLEASE"/>
    <property type="match status" value="1"/>
</dbReference>
<dbReference type="EC" id="3.1.21.2" evidence="9"/>
<evidence type="ECO:0000313" key="9">
    <source>
        <dbReference type="EMBL" id="MDN4172304.1"/>
    </source>
</evidence>
<evidence type="ECO:0000256" key="6">
    <source>
        <dbReference type="ARBA" id="ARBA00022833"/>
    </source>
</evidence>
<evidence type="ECO:0000259" key="8">
    <source>
        <dbReference type="Pfam" id="PF01261"/>
    </source>
</evidence>
<dbReference type="InterPro" id="IPR036237">
    <property type="entry name" value="Xyl_isomerase-like_sf"/>
</dbReference>
<dbReference type="InterPro" id="IPR013022">
    <property type="entry name" value="Xyl_isomerase-like_TIM-brl"/>
</dbReference>
<dbReference type="InterPro" id="IPR001719">
    <property type="entry name" value="AP_endonuc_2"/>
</dbReference>
<accession>A0ABT8FCI2</accession>
<comment type="caution">
    <text evidence="9">The sequence shown here is derived from an EMBL/GenBank/DDBJ whole genome shotgun (WGS) entry which is preliminary data.</text>
</comment>
<evidence type="ECO:0000256" key="5">
    <source>
        <dbReference type="ARBA" id="ARBA00022801"/>
    </source>
</evidence>
<feature type="domain" description="Xylose isomerase-like TIM barrel" evidence="8">
    <location>
        <begin position="31"/>
        <end position="268"/>
    </location>
</feature>
<gene>
    <name evidence="9" type="ORF">QWY28_05075</name>
</gene>
<dbReference type="CDD" id="cd00019">
    <property type="entry name" value="AP2Ec"/>
    <property type="match status" value="1"/>
</dbReference>
<dbReference type="EMBL" id="JAUHJQ010000001">
    <property type="protein sequence ID" value="MDN4172304.1"/>
    <property type="molecule type" value="Genomic_DNA"/>
</dbReference>
<dbReference type="Pfam" id="PF01261">
    <property type="entry name" value="AP_endonuc_2"/>
    <property type="match status" value="1"/>
</dbReference>
<dbReference type="SUPFAM" id="SSF51658">
    <property type="entry name" value="Xylose isomerase-like"/>
    <property type="match status" value="1"/>
</dbReference>
<proteinExistence type="inferred from homology"/>
<dbReference type="PROSITE" id="PS00730">
    <property type="entry name" value="AP_NUCLEASE_F2_2"/>
    <property type="match status" value="1"/>
</dbReference>
<dbReference type="RefSeq" id="WP_300951197.1">
    <property type="nucleotide sequence ID" value="NZ_JAUHJQ010000001.1"/>
</dbReference>
<dbReference type="SMART" id="SM00518">
    <property type="entry name" value="AP2Ec"/>
    <property type="match status" value="1"/>
</dbReference>
<dbReference type="InterPro" id="IPR018246">
    <property type="entry name" value="AP_endonuc_F2_Zn_BS"/>
</dbReference>
<keyword evidence="3" id="KW-0479">Metal-binding</keyword>
<comment type="similarity">
    <text evidence="2">Belongs to the AP endonuclease 2 family.</text>
</comment>
<keyword evidence="4" id="KW-0227">DNA damage</keyword>
<dbReference type="PANTHER" id="PTHR21445">
    <property type="entry name" value="ENDONUCLEASE IV ENDODEOXYRIBONUCLEASE IV"/>
    <property type="match status" value="1"/>
</dbReference>
<dbReference type="NCBIfam" id="NF002198">
    <property type="entry name" value="PRK01060.1-3"/>
    <property type="match status" value="1"/>
</dbReference>
<keyword evidence="7" id="KW-0234">DNA repair</keyword>
<keyword evidence="10" id="KW-1185">Reference proteome</keyword>
<keyword evidence="5 9" id="KW-0378">Hydrolase</keyword>
<reference evidence="9" key="1">
    <citation type="submission" date="2023-06" db="EMBL/GenBank/DDBJ databases">
        <title>Draft genome sequence of Nocardioides sp. SOB77.</title>
        <authorList>
            <person name="Zhang G."/>
        </authorList>
    </citation>
    <scope>NUCLEOTIDE SEQUENCE</scope>
    <source>
        <strain evidence="9">SOB77</strain>
    </source>
</reference>
<organism evidence="9 10">
    <name type="scientific">Nocardioides oceani</name>
    <dbReference type="NCBI Taxonomy" id="3058369"/>
    <lineage>
        <taxon>Bacteria</taxon>
        <taxon>Bacillati</taxon>
        <taxon>Actinomycetota</taxon>
        <taxon>Actinomycetes</taxon>
        <taxon>Propionibacteriales</taxon>
        <taxon>Nocardioidaceae</taxon>
        <taxon>Nocardioides</taxon>
    </lineage>
</organism>